<evidence type="ECO:0000256" key="1">
    <source>
        <dbReference type="SAM" id="Phobius"/>
    </source>
</evidence>
<evidence type="ECO:0000313" key="3">
    <source>
        <dbReference type="Proteomes" id="UP000480222"/>
    </source>
</evidence>
<dbReference type="Pfam" id="PF13630">
    <property type="entry name" value="SdpI"/>
    <property type="match status" value="1"/>
</dbReference>
<feature type="transmembrane region" description="Helical" evidence="1">
    <location>
        <begin position="87"/>
        <end position="109"/>
    </location>
</feature>
<name>A0A811G3J1_CORDP</name>
<protein>
    <submittedName>
        <fullName evidence="2">SdpI family protein</fullName>
    </submittedName>
</protein>
<evidence type="ECO:0000313" key="2">
    <source>
        <dbReference type="EMBL" id="CAB0617631.1"/>
    </source>
</evidence>
<accession>A0A811G3J1</accession>
<sequence>MSLWIPIVTGVFTLLCALLFGVIAVRSKSGTLPRNSIVGIRLISTMQSDAAWKKAHQKTWMGTALISIIFFIGGITLLISGEMTETYYATIIAVTIGSLVPILIIQGILAHKAAS</sequence>
<feature type="transmembrane region" description="Helical" evidence="1">
    <location>
        <begin position="60"/>
        <end position="81"/>
    </location>
</feature>
<gene>
    <name evidence="2" type="ORF">CIP107547_02091</name>
</gene>
<comment type="caution">
    <text evidence="2">The sequence shown here is derived from an EMBL/GenBank/DDBJ whole genome shotgun (WGS) entry which is preliminary data.</text>
</comment>
<dbReference type="EMBL" id="CADDAV010000026">
    <property type="protein sequence ID" value="CAB0617631.1"/>
    <property type="molecule type" value="Genomic_DNA"/>
</dbReference>
<proteinExistence type="predicted"/>
<keyword evidence="1" id="KW-1133">Transmembrane helix</keyword>
<dbReference type="AlphaFoldDB" id="A0A811G3J1"/>
<keyword evidence="1" id="KW-0812">Transmembrane</keyword>
<organism evidence="2 3">
    <name type="scientific">Corynebacterium diphtheriae</name>
    <dbReference type="NCBI Taxonomy" id="1717"/>
    <lineage>
        <taxon>Bacteria</taxon>
        <taxon>Bacillati</taxon>
        <taxon>Actinomycetota</taxon>
        <taxon>Actinomycetes</taxon>
        <taxon>Mycobacteriales</taxon>
        <taxon>Corynebacteriaceae</taxon>
        <taxon>Corynebacterium</taxon>
    </lineage>
</organism>
<dbReference type="Proteomes" id="UP000480222">
    <property type="component" value="Unassembled WGS sequence"/>
</dbReference>
<dbReference type="RefSeq" id="WP_014307247.1">
    <property type="nucleotide sequence ID" value="NZ_CP040520.1"/>
</dbReference>
<keyword evidence="1" id="KW-0472">Membrane</keyword>
<dbReference type="InterPro" id="IPR025962">
    <property type="entry name" value="SdpI/YhfL"/>
</dbReference>
<feature type="transmembrane region" description="Helical" evidence="1">
    <location>
        <begin position="6"/>
        <end position="25"/>
    </location>
</feature>
<reference evidence="2 3" key="1">
    <citation type="submission" date="2020-02" db="EMBL/GenBank/DDBJ databases">
        <authorList>
            <person name="Brisse S."/>
        </authorList>
    </citation>
    <scope>NUCLEOTIDE SEQUENCE [LARGE SCALE GENOMIC DNA]</scope>
    <source>
        <strain evidence="2">CIP107547</strain>
    </source>
</reference>